<organism evidence="1 2">
    <name type="scientific">Streptantibioticus cattleyicolor (strain ATCC 35852 / DSM 46488 / JCM 4925 / NBRC 14057 / NRRL 8057)</name>
    <name type="common">Streptomyces cattleya</name>
    <dbReference type="NCBI Taxonomy" id="1003195"/>
    <lineage>
        <taxon>Bacteria</taxon>
        <taxon>Bacillati</taxon>
        <taxon>Actinomycetota</taxon>
        <taxon>Actinomycetes</taxon>
        <taxon>Kitasatosporales</taxon>
        <taxon>Streptomycetaceae</taxon>
        <taxon>Streptantibioticus</taxon>
    </lineage>
</organism>
<dbReference type="HOGENOM" id="CLU_2977215_0_0_11"/>
<sequence>MLRLLEPVLSPGALVIADDVDQGEGAPRPYLDHVRDPANGYRNVTFPVGDGMEISCRL</sequence>
<keyword evidence="1" id="KW-0489">Methyltransferase</keyword>
<geneLocation type="plasmid" evidence="1 2">
    <name>pSCATT</name>
</geneLocation>
<dbReference type="Gene3D" id="3.40.50.150">
    <property type="entry name" value="Vaccinia Virus protein VP39"/>
    <property type="match status" value="1"/>
</dbReference>
<keyword evidence="2" id="KW-1185">Reference proteome</keyword>
<dbReference type="GO" id="GO:0008168">
    <property type="term" value="F:methyltransferase activity"/>
    <property type="evidence" value="ECO:0007669"/>
    <property type="project" value="UniProtKB-KW"/>
</dbReference>
<dbReference type="InterPro" id="IPR029063">
    <property type="entry name" value="SAM-dependent_MTases_sf"/>
</dbReference>
<protein>
    <submittedName>
        <fullName evidence="1">O-methyltransferase, family protein 3</fullName>
    </submittedName>
</protein>
<accession>F8JM89</accession>
<name>F8JM89_STREN</name>
<keyword evidence="1" id="KW-0808">Transferase</keyword>
<gene>
    <name evidence="1" type="ordered locus">SCATT_p13830</name>
</gene>
<dbReference type="GO" id="GO:0032259">
    <property type="term" value="P:methylation"/>
    <property type="evidence" value="ECO:0007669"/>
    <property type="project" value="UniProtKB-KW"/>
</dbReference>
<dbReference type="EMBL" id="CP003229">
    <property type="protein sequence ID" value="AEW99576.1"/>
    <property type="molecule type" value="Genomic_DNA"/>
</dbReference>
<dbReference type="AlphaFoldDB" id="F8JM89"/>
<reference evidence="2" key="1">
    <citation type="submission" date="2011-12" db="EMBL/GenBank/DDBJ databases">
        <title>Complete genome sequence of Streptomyces cattleya strain DSM 46488.</title>
        <authorList>
            <person name="Ou H.-Y."/>
            <person name="Li P."/>
            <person name="Zhao C."/>
            <person name="O'Hagan D."/>
            <person name="Deng Z."/>
        </authorList>
    </citation>
    <scope>NUCLEOTIDE SEQUENCE [LARGE SCALE GENOMIC DNA]</scope>
    <source>
        <strain evidence="2">ATCC 35852 / DSM 46488 / JCM 4925 / NBRC 14057 / NRRL 8057</strain>
        <plasmid evidence="2">Plasmid pSCATT</plasmid>
    </source>
</reference>
<accession>G8XG46</accession>
<dbReference type="OrthoDB" id="9799672at2"/>
<proteinExistence type="predicted"/>
<evidence type="ECO:0000313" key="2">
    <source>
        <dbReference type="Proteomes" id="UP000007842"/>
    </source>
</evidence>
<dbReference type="Proteomes" id="UP000007842">
    <property type="component" value="Plasmid pSCATT"/>
</dbReference>
<keyword evidence="1" id="KW-0614">Plasmid</keyword>
<dbReference type="PATRIC" id="fig|1003195.11.peg.343"/>
<dbReference type="KEGG" id="sct:SCAT_p0360"/>
<dbReference type="KEGG" id="scy:SCATT_p13830"/>
<evidence type="ECO:0000313" key="1">
    <source>
        <dbReference type="EMBL" id="AEW99576.1"/>
    </source>
</evidence>